<reference evidence="1 2" key="1">
    <citation type="submission" date="2018-04" db="EMBL/GenBank/DDBJ databases">
        <title>Serotype diversity and antimicrobial resistance among Salmonella enterica isolated from patients at an equine referral hospital.</title>
        <authorList>
            <person name="Leon I.M."/>
            <person name="Lawhon S.D."/>
            <person name="Norman K.N."/>
            <person name="Threadgill D.S."/>
            <person name="Ohta N."/>
            <person name="Vinasco J."/>
            <person name="Scott H.M."/>
        </authorList>
    </citation>
    <scope>NUCLEOTIDE SEQUENCE [LARGE SCALE GENOMIC DNA]</scope>
    <source>
        <strain evidence="1 2">230</strain>
    </source>
</reference>
<proteinExistence type="predicted"/>
<organism evidence="1 2">
    <name type="scientific">Salmonella enterica subsp. enterica serovar Gaminara</name>
    <dbReference type="NCBI Taxonomy" id="913070"/>
    <lineage>
        <taxon>Bacteria</taxon>
        <taxon>Pseudomonadati</taxon>
        <taxon>Pseudomonadota</taxon>
        <taxon>Gammaproteobacteria</taxon>
        <taxon>Enterobacterales</taxon>
        <taxon>Enterobacteriaceae</taxon>
        <taxon>Salmonella</taxon>
    </lineage>
</organism>
<dbReference type="Proteomes" id="UP000245551">
    <property type="component" value="Unassembled WGS sequence"/>
</dbReference>
<dbReference type="AlphaFoldDB" id="A0A2T8X2P7"/>
<dbReference type="EMBL" id="QDLV01000018">
    <property type="protein sequence ID" value="PVJ44950.1"/>
    <property type="molecule type" value="Genomic_DNA"/>
</dbReference>
<evidence type="ECO:0000313" key="2">
    <source>
        <dbReference type="Proteomes" id="UP000245551"/>
    </source>
</evidence>
<evidence type="ECO:0000313" key="1">
    <source>
        <dbReference type="EMBL" id="PVJ44950.1"/>
    </source>
</evidence>
<gene>
    <name evidence="1" type="ORF">C4855_19300</name>
</gene>
<dbReference type="RefSeq" id="WP_116804816.1">
    <property type="nucleotide sequence ID" value="NZ_QDLV01000018.1"/>
</dbReference>
<sequence length="172" mass="19174">MFFKTSHPDVLTAWDQYVSDCQKLHSEARELERVLGCGARALFRTSVSERCFKGICFSTSARPFAPELWTVQRMVTGWSCEPRRSRIPKALKAQAAELAALWAENVPRTRADFTPGLNAMGLDFSVTLFGSFTLFRLGDVVYIETGMKPAAHMTEILSGEYLAARKQAEASS</sequence>
<comment type="caution">
    <text evidence="1">The sequence shown here is derived from an EMBL/GenBank/DDBJ whole genome shotgun (WGS) entry which is preliminary data.</text>
</comment>
<name>A0A2T8X2P7_SALET</name>
<accession>A0A2T8X2P7</accession>
<protein>
    <submittedName>
        <fullName evidence="1">Uncharacterized protein</fullName>
    </submittedName>
</protein>